<proteinExistence type="predicted"/>
<name>A0A7G8T8C0_9FIRM</name>
<evidence type="ECO:0000313" key="1">
    <source>
        <dbReference type="EMBL" id="QNK39861.1"/>
    </source>
</evidence>
<reference evidence="1 2" key="1">
    <citation type="submission" date="2020-08" db="EMBL/GenBank/DDBJ databases">
        <title>The isolate Caproiciproducens sp. 7D4C2 produces n-caproate at mildly acidic conditions from hexoses: genome and rBOX comparison with related strains and chain-elongating bacteria.</title>
        <authorList>
            <person name="Esquivel-Elizondo S."/>
            <person name="Bagci C."/>
            <person name="Temovska M."/>
            <person name="Jeon B.S."/>
            <person name="Bessarab I."/>
            <person name="Williams R.B.H."/>
            <person name="Huson D.H."/>
            <person name="Angenent L.T."/>
        </authorList>
    </citation>
    <scope>NUCLEOTIDE SEQUENCE [LARGE SCALE GENOMIC DNA]</scope>
    <source>
        <strain evidence="1 2">7D4C2</strain>
    </source>
</reference>
<protein>
    <submittedName>
        <fullName evidence="1">Uncharacterized protein</fullName>
    </submittedName>
</protein>
<evidence type="ECO:0000313" key="2">
    <source>
        <dbReference type="Proteomes" id="UP000515909"/>
    </source>
</evidence>
<dbReference type="AlphaFoldDB" id="A0A7G8T8C0"/>
<dbReference type="Proteomes" id="UP000515909">
    <property type="component" value="Chromosome"/>
</dbReference>
<accession>A0A7G8T8C0</accession>
<dbReference type="KEGG" id="cfem:HCR03_14235"/>
<sequence length="149" mass="16299">MKLLKVSANVDKEGRLVLPMESVKLEGFRPGDEVFALLAVPEDEEFPGLMMLAAPKDSAMSFFTQDCGGDEDGESAEEADDFALPHDLLRAAGIPIDGDLDVTCVPGAIIIRESDVLDRLPDGLREIFRSFGIHPDTVREVMKKEGYFA</sequence>
<dbReference type="RefSeq" id="WP_187034876.1">
    <property type="nucleotide sequence ID" value="NZ_CP060286.1"/>
</dbReference>
<organism evidence="1 2">
    <name type="scientific">Caproicibacter fermentans</name>
    <dbReference type="NCBI Taxonomy" id="2576756"/>
    <lineage>
        <taxon>Bacteria</taxon>
        <taxon>Bacillati</taxon>
        <taxon>Bacillota</taxon>
        <taxon>Clostridia</taxon>
        <taxon>Eubacteriales</taxon>
        <taxon>Acutalibacteraceae</taxon>
        <taxon>Caproicibacter</taxon>
    </lineage>
</organism>
<dbReference type="EMBL" id="CP060286">
    <property type="protein sequence ID" value="QNK39861.1"/>
    <property type="molecule type" value="Genomic_DNA"/>
</dbReference>
<gene>
    <name evidence="1" type="ORF">HCR03_14235</name>
</gene>